<reference evidence="2 3" key="1">
    <citation type="submission" date="2018-02" db="EMBL/GenBank/DDBJ databases">
        <title>Draft genome sequence of Mycobacterium virginiense isolated from mud of a swine farm in Japan.</title>
        <authorList>
            <person name="Ohya K."/>
        </authorList>
    </citation>
    <scope>NUCLEOTIDE SEQUENCE [LARGE SCALE GENOMIC DNA]</scope>
    <source>
        <strain evidence="2 3">GF75</strain>
    </source>
</reference>
<feature type="compositionally biased region" description="Low complexity" evidence="1">
    <location>
        <begin position="212"/>
        <end position="223"/>
    </location>
</feature>
<evidence type="ECO:0000256" key="1">
    <source>
        <dbReference type="SAM" id="MobiDB-lite"/>
    </source>
</evidence>
<proteinExistence type="predicted"/>
<dbReference type="RefSeq" id="WP_105295226.1">
    <property type="nucleotide sequence ID" value="NZ_PUEV01000056.1"/>
</dbReference>
<gene>
    <name evidence="2" type="ORF">C5U48_12855</name>
</gene>
<accession>A0A9X7IM98</accession>
<feature type="region of interest" description="Disordered" evidence="1">
    <location>
        <begin position="212"/>
        <end position="262"/>
    </location>
</feature>
<comment type="caution">
    <text evidence="2">The sequence shown here is derived from an EMBL/GenBank/DDBJ whole genome shotgun (WGS) entry which is preliminary data.</text>
</comment>
<dbReference type="Proteomes" id="UP000237911">
    <property type="component" value="Unassembled WGS sequence"/>
</dbReference>
<organism evidence="2 3">
    <name type="scientific">Mycolicibacter virginiensis</name>
    <dbReference type="NCBI Taxonomy" id="1795032"/>
    <lineage>
        <taxon>Bacteria</taxon>
        <taxon>Bacillati</taxon>
        <taxon>Actinomycetota</taxon>
        <taxon>Actinomycetes</taxon>
        <taxon>Mycobacteriales</taxon>
        <taxon>Mycobacteriaceae</taxon>
        <taxon>Mycolicibacter</taxon>
    </lineage>
</organism>
<sequence length="330" mass="36623">MAREHARIWLDINSDDEFESLPFDAQGFYTRVVLTLDDLSYCGVARWLPKKLTTKAPDLPLPRILTAAHHLEAGRYCLFDLDTEEVLARSYIRRDELLRNPKMAAAVIKAYSGIASKMLRAAVVDEIRRVRDEHPEYSSWSHKDVGPALSKIMGKDGSAEVPYTDQIPFPITDGQSVPITNRISNPDPVQISNTHAVQNGESIGYADSVPIPSTYTSTSTPAPLEGYVGTEGHQRGGLDPNTPPPPHCPKHPGGTDRPCRGCGAARERREAWDAAQPNPIDLRAQRRADFWAEVRACPDCDERGLIEDDANDDLVVTRCPNHDWQETAHA</sequence>
<dbReference type="AlphaFoldDB" id="A0A9X7IM98"/>
<evidence type="ECO:0000313" key="2">
    <source>
        <dbReference type="EMBL" id="PQM51810.1"/>
    </source>
</evidence>
<feature type="compositionally biased region" description="Basic and acidic residues" evidence="1">
    <location>
        <begin position="253"/>
        <end position="262"/>
    </location>
</feature>
<protein>
    <submittedName>
        <fullName evidence="2">Uncharacterized protein</fullName>
    </submittedName>
</protein>
<evidence type="ECO:0000313" key="3">
    <source>
        <dbReference type="Proteomes" id="UP000237911"/>
    </source>
</evidence>
<keyword evidence="3" id="KW-1185">Reference proteome</keyword>
<dbReference type="EMBL" id="PUEV01000056">
    <property type="protein sequence ID" value="PQM51810.1"/>
    <property type="molecule type" value="Genomic_DNA"/>
</dbReference>
<name>A0A9X7IM98_9MYCO</name>